<gene>
    <name evidence="1" type="ORF">SDC9_199468</name>
</gene>
<dbReference type="AlphaFoldDB" id="A0A645IMV7"/>
<evidence type="ECO:0000313" key="1">
    <source>
        <dbReference type="EMBL" id="MPN51819.1"/>
    </source>
</evidence>
<reference evidence="1" key="1">
    <citation type="submission" date="2019-08" db="EMBL/GenBank/DDBJ databases">
        <authorList>
            <person name="Kucharzyk K."/>
            <person name="Murdoch R.W."/>
            <person name="Higgins S."/>
            <person name="Loffler F."/>
        </authorList>
    </citation>
    <scope>NUCLEOTIDE SEQUENCE</scope>
</reference>
<proteinExistence type="predicted"/>
<comment type="caution">
    <text evidence="1">The sequence shown here is derived from an EMBL/GenBank/DDBJ whole genome shotgun (WGS) entry which is preliminary data.</text>
</comment>
<dbReference type="EMBL" id="VSSQ01117318">
    <property type="protein sequence ID" value="MPN51819.1"/>
    <property type="molecule type" value="Genomic_DNA"/>
</dbReference>
<sequence length="119" mass="13782">MMRICRDAENIIYLISIAGSLQRHQQILEQLFMLIIAKPEAYDRAAVETLLLVFVNHGNDVVRVYRVLAFLSDKAQVLLYQSQPHCGSGLFKRVFKATKGLHKRHRLKIQPLLKKFDHV</sequence>
<accession>A0A645IMV7</accession>
<protein>
    <submittedName>
        <fullName evidence="1">Uncharacterized protein</fullName>
    </submittedName>
</protein>
<name>A0A645IMV7_9ZZZZ</name>
<organism evidence="1">
    <name type="scientific">bioreactor metagenome</name>
    <dbReference type="NCBI Taxonomy" id="1076179"/>
    <lineage>
        <taxon>unclassified sequences</taxon>
        <taxon>metagenomes</taxon>
        <taxon>ecological metagenomes</taxon>
    </lineage>
</organism>